<evidence type="ECO:0000313" key="1">
    <source>
        <dbReference type="EMBL" id="ELK30446.1"/>
    </source>
</evidence>
<dbReference type="InterPro" id="IPR036188">
    <property type="entry name" value="FAD/NAD-bd_sf"/>
</dbReference>
<dbReference type="Gene3D" id="3.50.50.60">
    <property type="entry name" value="FAD/NAD(P)-binding domain"/>
    <property type="match status" value="1"/>
</dbReference>
<gene>
    <name evidence="1" type="ORF">MDA_GLEAN10015013</name>
</gene>
<name>L5LWH9_MYODS</name>
<keyword evidence="2" id="KW-1185">Reference proteome</keyword>
<dbReference type="Proteomes" id="UP000010556">
    <property type="component" value="Unassembled WGS sequence"/>
</dbReference>
<dbReference type="AlphaFoldDB" id="L5LWH9"/>
<organism evidence="1 2">
    <name type="scientific">Myotis davidii</name>
    <name type="common">David's myotis</name>
    <dbReference type="NCBI Taxonomy" id="225400"/>
    <lineage>
        <taxon>Eukaryota</taxon>
        <taxon>Metazoa</taxon>
        <taxon>Chordata</taxon>
        <taxon>Craniata</taxon>
        <taxon>Vertebrata</taxon>
        <taxon>Euteleostomi</taxon>
        <taxon>Mammalia</taxon>
        <taxon>Eutheria</taxon>
        <taxon>Laurasiatheria</taxon>
        <taxon>Chiroptera</taxon>
        <taxon>Yangochiroptera</taxon>
        <taxon>Vespertilionidae</taxon>
        <taxon>Myotis</taxon>
    </lineage>
</organism>
<accession>L5LWH9</accession>
<sequence length="143" mass="16094">MGENEDEKQSQAGQIFENFVQASTCKGTLQAFNILTRHLDLDPLDHRNFYSKLKSKVTSWKAKALWHKLDKRGSHKEYKRGKSCVNTKAKSDSPLFQSELVFNAPGTDRAPPWSSSENQGLRPSGLHCPLWLSLAHLQAELTG</sequence>
<protein>
    <submittedName>
        <fullName evidence="1">Protein MICAL-2</fullName>
    </submittedName>
</protein>
<reference evidence="2" key="1">
    <citation type="journal article" date="2013" name="Science">
        <title>Comparative analysis of bat genomes provides insight into the evolution of flight and immunity.</title>
        <authorList>
            <person name="Zhang G."/>
            <person name="Cowled C."/>
            <person name="Shi Z."/>
            <person name="Huang Z."/>
            <person name="Bishop-Lilly K.A."/>
            <person name="Fang X."/>
            <person name="Wynne J.W."/>
            <person name="Xiong Z."/>
            <person name="Baker M.L."/>
            <person name="Zhao W."/>
            <person name="Tachedjian M."/>
            <person name="Zhu Y."/>
            <person name="Zhou P."/>
            <person name="Jiang X."/>
            <person name="Ng J."/>
            <person name="Yang L."/>
            <person name="Wu L."/>
            <person name="Xiao J."/>
            <person name="Feng Y."/>
            <person name="Chen Y."/>
            <person name="Sun X."/>
            <person name="Zhang Y."/>
            <person name="Marsh G.A."/>
            <person name="Crameri G."/>
            <person name="Broder C.C."/>
            <person name="Frey K.G."/>
            <person name="Wang L.F."/>
            <person name="Wang J."/>
        </authorList>
    </citation>
    <scope>NUCLEOTIDE SEQUENCE [LARGE SCALE GENOMIC DNA]</scope>
</reference>
<evidence type="ECO:0000313" key="2">
    <source>
        <dbReference type="Proteomes" id="UP000010556"/>
    </source>
</evidence>
<dbReference type="EMBL" id="KB106992">
    <property type="protein sequence ID" value="ELK30446.1"/>
    <property type="molecule type" value="Genomic_DNA"/>
</dbReference>
<proteinExistence type="predicted"/>